<dbReference type="Proteomes" id="UP000196293">
    <property type="component" value="Unassembled WGS sequence"/>
</dbReference>
<comment type="caution">
    <text evidence="1">The sequence shown here is derived from an EMBL/GenBank/DDBJ whole genome shotgun (WGS) entry which is preliminary data.</text>
</comment>
<sequence>PSTQRCAACGLVKKGDEKITLQGNKKHGTKHNEFVCYNPSCPNYNKKVDRDENAMANLTLLVKHPELNRAL</sequence>
<evidence type="ECO:0000313" key="1">
    <source>
        <dbReference type="EMBL" id="OUQ53639.1"/>
    </source>
</evidence>
<protein>
    <submittedName>
        <fullName evidence="1">Transposase</fullName>
    </submittedName>
</protein>
<dbReference type="EMBL" id="NFLS01000052">
    <property type="protein sequence ID" value="OUQ53639.1"/>
    <property type="molecule type" value="Genomic_DNA"/>
</dbReference>
<proteinExistence type="predicted"/>
<keyword evidence="2" id="KW-1185">Reference proteome</keyword>
<name>A0ABX3Z691_9LACO</name>
<evidence type="ECO:0000313" key="2">
    <source>
        <dbReference type="Proteomes" id="UP000196293"/>
    </source>
</evidence>
<reference evidence="2" key="1">
    <citation type="submission" date="2017-04" db="EMBL/GenBank/DDBJ databases">
        <title>Function of individual gut microbiota members based on whole genome sequencing of pure cultures obtained from chicken caecum.</title>
        <authorList>
            <person name="Medvecky M."/>
            <person name="Cejkova D."/>
            <person name="Polansky O."/>
            <person name="Karasova D."/>
            <person name="Kubasova T."/>
            <person name="Cizek A."/>
            <person name="Rychlik I."/>
        </authorList>
    </citation>
    <scope>NUCLEOTIDE SEQUENCE [LARGE SCALE GENOMIC DNA]</scope>
    <source>
        <strain evidence="2">An115</strain>
    </source>
</reference>
<organism evidence="1 2">
    <name type="scientific">Lactobacillus gallinarum</name>
    <dbReference type="NCBI Taxonomy" id="52242"/>
    <lineage>
        <taxon>Bacteria</taxon>
        <taxon>Bacillati</taxon>
        <taxon>Bacillota</taxon>
        <taxon>Bacilli</taxon>
        <taxon>Lactobacillales</taxon>
        <taxon>Lactobacillaceae</taxon>
        <taxon>Lactobacillus</taxon>
    </lineage>
</organism>
<accession>A0ABX3Z691</accession>
<feature type="non-terminal residue" evidence="1">
    <location>
        <position position="1"/>
    </location>
</feature>
<gene>
    <name evidence="1" type="ORF">B5E59_10045</name>
</gene>